<dbReference type="PANTHER" id="PTHR43580">
    <property type="entry name" value="OXIDOREDUCTASE GLYR1-RELATED"/>
    <property type="match status" value="1"/>
</dbReference>
<dbReference type="InterPro" id="IPR015815">
    <property type="entry name" value="HIBADH-related"/>
</dbReference>
<dbReference type="Pfam" id="PF14833">
    <property type="entry name" value="NAD_binding_11"/>
    <property type="match status" value="1"/>
</dbReference>
<dbReference type="InterPro" id="IPR036291">
    <property type="entry name" value="NAD(P)-bd_dom_sf"/>
</dbReference>
<feature type="active site" evidence="3">
    <location>
        <position position="168"/>
    </location>
</feature>
<evidence type="ECO:0000259" key="5">
    <source>
        <dbReference type="Pfam" id="PF14833"/>
    </source>
</evidence>
<dbReference type="GO" id="GO:0016491">
    <property type="term" value="F:oxidoreductase activity"/>
    <property type="evidence" value="ECO:0007669"/>
    <property type="project" value="UniProtKB-KW"/>
</dbReference>
<dbReference type="PIRSF" id="PIRSF000103">
    <property type="entry name" value="HIBADH"/>
    <property type="match status" value="1"/>
</dbReference>
<dbReference type="EMBL" id="JQSG02000003">
    <property type="protein sequence ID" value="OBS09464.1"/>
    <property type="molecule type" value="Genomic_DNA"/>
</dbReference>
<dbReference type="SUPFAM" id="SSF51735">
    <property type="entry name" value="NAD(P)-binding Rossmann-fold domains"/>
    <property type="match status" value="1"/>
</dbReference>
<feature type="domain" description="6-phosphogluconate dehydrogenase NADP-binding" evidence="4">
    <location>
        <begin position="3"/>
        <end position="154"/>
    </location>
</feature>
<dbReference type="GO" id="GO:0051287">
    <property type="term" value="F:NAD binding"/>
    <property type="evidence" value="ECO:0007669"/>
    <property type="project" value="InterPro"/>
</dbReference>
<dbReference type="Pfam" id="PF03446">
    <property type="entry name" value="NAD_binding_2"/>
    <property type="match status" value="1"/>
</dbReference>
<dbReference type="SUPFAM" id="SSF48179">
    <property type="entry name" value="6-phosphogluconate dehydrogenase C-terminal domain-like"/>
    <property type="match status" value="1"/>
</dbReference>
<dbReference type="InterPro" id="IPR013328">
    <property type="entry name" value="6PGD_dom2"/>
</dbReference>
<dbReference type="GO" id="GO:0050661">
    <property type="term" value="F:NADP binding"/>
    <property type="evidence" value="ECO:0007669"/>
    <property type="project" value="InterPro"/>
</dbReference>
<dbReference type="InterPro" id="IPR008927">
    <property type="entry name" value="6-PGluconate_DH-like_C_sf"/>
</dbReference>
<keyword evidence="1" id="KW-0560">Oxidoreductase</keyword>
<dbReference type="InterPro" id="IPR051265">
    <property type="entry name" value="HIBADH-related_NP60_sf"/>
</dbReference>
<comment type="caution">
    <text evidence="6">The sequence shown here is derived from an EMBL/GenBank/DDBJ whole genome shotgun (WGS) entry which is preliminary data.</text>
</comment>
<dbReference type="Proteomes" id="UP000029273">
    <property type="component" value="Unassembled WGS sequence"/>
</dbReference>
<evidence type="ECO:0000256" key="2">
    <source>
        <dbReference type="ARBA" id="ARBA00023027"/>
    </source>
</evidence>
<evidence type="ECO:0000259" key="4">
    <source>
        <dbReference type="Pfam" id="PF03446"/>
    </source>
</evidence>
<evidence type="ECO:0000256" key="1">
    <source>
        <dbReference type="ARBA" id="ARBA00023002"/>
    </source>
</evidence>
<protein>
    <submittedName>
        <fullName evidence="6">3-hydroxy acid dehydrogenase</fullName>
    </submittedName>
</protein>
<reference evidence="6 7" key="1">
    <citation type="journal article" date="2014" name="Genome Announc.">
        <title>Draft Genome Sequence of the Iron-Oxidizing, Acidophilic, and Halotolerant 'Thiobacillus prosperus' Type Strain DSM 5130.</title>
        <authorList>
            <person name="Ossandon F.J."/>
            <person name="Cardenas J.P."/>
            <person name="Corbett M."/>
            <person name="Quatrini R."/>
            <person name="Holmes D.S."/>
            <person name="Watkin E."/>
        </authorList>
    </citation>
    <scope>NUCLEOTIDE SEQUENCE [LARGE SCALE GENOMIC DNA]</scope>
    <source>
        <strain evidence="6 7">DSM 5130</strain>
    </source>
</reference>
<proteinExistence type="predicted"/>
<dbReference type="Gene3D" id="1.10.1040.10">
    <property type="entry name" value="N-(1-d-carboxylethyl)-l-norvaline Dehydrogenase, domain 2"/>
    <property type="match status" value="1"/>
</dbReference>
<dbReference type="PANTHER" id="PTHR43580:SF9">
    <property type="entry name" value="GLYOXYLATE_SUCCINIC SEMIALDEHYDE REDUCTASE 1"/>
    <property type="match status" value="1"/>
</dbReference>
<feature type="domain" description="3-hydroxyisobutyrate dehydrogenase-like NAD-binding" evidence="5">
    <location>
        <begin position="162"/>
        <end position="280"/>
    </location>
</feature>
<evidence type="ECO:0000313" key="6">
    <source>
        <dbReference type="EMBL" id="OBS09464.1"/>
    </source>
</evidence>
<gene>
    <name evidence="6" type="ORF">Thpro_021792</name>
</gene>
<keyword evidence="2" id="KW-0520">NAD</keyword>
<name>A0A1A6C4I8_9GAMM</name>
<dbReference type="InterPro" id="IPR029154">
    <property type="entry name" value="HIBADH-like_NADP-bd"/>
</dbReference>
<organism evidence="6 7">
    <name type="scientific">Acidihalobacter prosperus</name>
    <dbReference type="NCBI Taxonomy" id="160660"/>
    <lineage>
        <taxon>Bacteria</taxon>
        <taxon>Pseudomonadati</taxon>
        <taxon>Pseudomonadota</taxon>
        <taxon>Gammaproteobacteria</taxon>
        <taxon>Chromatiales</taxon>
        <taxon>Ectothiorhodospiraceae</taxon>
        <taxon>Acidihalobacter</taxon>
    </lineage>
</organism>
<accession>A0A1A6C4I8</accession>
<dbReference type="STRING" id="160660.BJI67_00760"/>
<dbReference type="InterPro" id="IPR006115">
    <property type="entry name" value="6PGDH_NADP-bd"/>
</dbReference>
<dbReference type="AlphaFoldDB" id="A0A1A6C4I8"/>
<keyword evidence="7" id="KW-1185">Reference proteome</keyword>
<evidence type="ECO:0000256" key="3">
    <source>
        <dbReference type="PIRSR" id="PIRSR000103-1"/>
    </source>
</evidence>
<sequence>MQLALLGTGLMGAPLARRLAQCGHSVRVWNRTHARAAEIAGDGVEACAALPEALAGAEAALTTLSDAGAIDAVLAVPSVLPALAGKVLVQMGTIAPQESRALAARLADAGVGYLEAPVLGSRPEAAKGTLLVMAGGDEASFARCLPWLRDCGPEPVLVGPVGQAAALKLALNQLIAALTSGFALSLGLVRREGVPVETFMGILRDSALYAPTFDKKLDRMLSGDYAGPNFPLKHLLKDVRLCREAAEADGLDTGVLAAIARLLEAGVAQGLAEADYSALAATMDPPAGRA</sequence>
<dbReference type="RefSeq" id="WP_038087970.1">
    <property type="nucleotide sequence ID" value="NZ_JQSG02000003.1"/>
</dbReference>
<dbReference type="OrthoDB" id="9786703at2"/>
<dbReference type="Gene3D" id="3.40.50.720">
    <property type="entry name" value="NAD(P)-binding Rossmann-like Domain"/>
    <property type="match status" value="1"/>
</dbReference>
<evidence type="ECO:0000313" key="7">
    <source>
        <dbReference type="Proteomes" id="UP000029273"/>
    </source>
</evidence>